<accession>A0A0Q3HU60</accession>
<dbReference type="Proteomes" id="UP000051682">
    <property type="component" value="Unassembled WGS sequence"/>
</dbReference>
<proteinExistence type="predicted"/>
<dbReference type="AlphaFoldDB" id="A0A0Q3HU60"/>
<evidence type="ECO:0000313" key="1">
    <source>
        <dbReference type="EMBL" id="KQK26037.1"/>
    </source>
</evidence>
<reference evidence="1 2" key="1">
    <citation type="submission" date="2015-10" db="EMBL/GenBank/DDBJ databases">
        <title>Chryseobacterium aquaticum genome.</title>
        <authorList>
            <person name="Newman J.D."/>
            <person name="Ferguson M.B."/>
            <person name="Miller J.R."/>
        </authorList>
    </citation>
    <scope>NUCLEOTIDE SEQUENCE [LARGE SCALE GENOMIC DNA]</scope>
    <source>
        <strain evidence="1 2">KCTC 12483</strain>
    </source>
</reference>
<keyword evidence="2" id="KW-1185">Reference proteome</keyword>
<sequence length="73" mass="8441">MSVRKKKKHSHQESANKFELEPIMKFQEISLDQALRILNESKTTVSEDEASEILIFLHAIVKITLKEFLSPTD</sequence>
<comment type="caution">
    <text evidence="1">The sequence shown here is derived from an EMBL/GenBank/DDBJ whole genome shotgun (WGS) entry which is preliminary data.</text>
</comment>
<organism evidence="1 2">
    <name type="scientific">Chryseobacterium aquaticum</name>
    <dbReference type="NCBI Taxonomy" id="452084"/>
    <lineage>
        <taxon>Bacteria</taxon>
        <taxon>Pseudomonadati</taxon>
        <taxon>Bacteroidota</taxon>
        <taxon>Flavobacteriia</taxon>
        <taxon>Flavobacteriales</taxon>
        <taxon>Weeksellaceae</taxon>
        <taxon>Chryseobacterium group</taxon>
        <taxon>Chryseobacterium</taxon>
    </lineage>
</organism>
<dbReference type="OrthoDB" id="1263460at2"/>
<gene>
    <name evidence="1" type="ORF">AR438_10680</name>
</gene>
<protein>
    <submittedName>
        <fullName evidence="1">Uncharacterized protein</fullName>
    </submittedName>
</protein>
<dbReference type="EMBL" id="LLYZ01000005">
    <property type="protein sequence ID" value="KQK26037.1"/>
    <property type="molecule type" value="Genomic_DNA"/>
</dbReference>
<name>A0A0Q3HU60_9FLAO</name>
<dbReference type="RefSeq" id="WP_056015080.1">
    <property type="nucleotide sequence ID" value="NZ_LLYZ01000005.1"/>
</dbReference>
<evidence type="ECO:0000313" key="2">
    <source>
        <dbReference type="Proteomes" id="UP000051682"/>
    </source>
</evidence>